<feature type="domain" description="Thiamine pyrophosphate enzyme TPP-binding" evidence="5">
    <location>
        <begin position="391"/>
        <end position="539"/>
    </location>
</feature>
<accession>A0ABT1K8R1</accession>
<dbReference type="RefSeq" id="WP_253775736.1">
    <property type="nucleotide sequence ID" value="NZ_BAAAVE010000003.1"/>
</dbReference>
<keyword evidence="7" id="KW-0560">Oxidoreductase</keyword>
<dbReference type="EMBL" id="JAMZEC010000001">
    <property type="protein sequence ID" value="MCP2350398.1"/>
    <property type="molecule type" value="Genomic_DNA"/>
</dbReference>
<dbReference type="SUPFAM" id="SSF52467">
    <property type="entry name" value="DHS-like NAD/FAD-binding domain"/>
    <property type="match status" value="1"/>
</dbReference>
<evidence type="ECO:0000256" key="2">
    <source>
        <dbReference type="ARBA" id="ARBA00023052"/>
    </source>
</evidence>
<dbReference type="GO" id="GO:0052737">
    <property type="term" value="F:pyruvate dehydrogenase (quinone) activity"/>
    <property type="evidence" value="ECO:0007669"/>
    <property type="project" value="UniProtKB-EC"/>
</dbReference>
<gene>
    <name evidence="7" type="ORF">HD595_006520</name>
</gene>
<keyword evidence="8" id="KW-1185">Reference proteome</keyword>
<proteinExistence type="inferred from homology"/>
<dbReference type="Pfam" id="PF00205">
    <property type="entry name" value="TPP_enzyme_M"/>
    <property type="match status" value="1"/>
</dbReference>
<evidence type="ECO:0000313" key="7">
    <source>
        <dbReference type="EMBL" id="MCP2350398.1"/>
    </source>
</evidence>
<dbReference type="EC" id="1.2.3.3" evidence="7"/>
<sequence length="588" mass="62969">MARIASESLIERLVEWGVDTVFGMPGDGINGIMEGLRRHRDKVRFVLVHHEEAAAFMATGYAKATGRIGVCLATSGPGGIHLLNGLYDAKLDHAPVLAITGMQETAVLGTGYQQEVHLDRVFEDVAEYNMMVTNPEQLPAVVDLAVRTAYARRGVAHLTIPNDVQVAEAGEAPFAHVGPVRAPQSTAAYLRPPGVPRQEHLEAAAEVLNAAERPALLVGAGALHAREEVLAVAAALGAPVVKTLPGKAVVPDDSPYTTGGIGLLGTRPSEELMDDADALLMVGTNYPYTKYLPRPEKVRVVQIEADPARAGARMPTDVPMVGDARDALRALLPLLHPREDVSHLRTYQKKTADWRSDMEALENPERDPIAPQYVVSVLDDLAAGDAIMTCDSGTIATWAARHWTIRDGREFYLSGNLASMAPGLPYAIAMQHAHPGRQVIAYVGDGGFAMLMAEFLTAARHGLPVKVVINNNNSLGQILWEQMVLGFPEHGVRFPDPEPDYSAWAVSCGGFGAKVTKPGDVAGAIGAALAHDGPALVDVAVNPNEPPMPGKVTYEQAKKFAQAFLKGQPHRAAIATTLFKDRIDKFGD</sequence>
<dbReference type="InterPro" id="IPR047211">
    <property type="entry name" value="POXB-like"/>
</dbReference>
<dbReference type="CDD" id="cd02014">
    <property type="entry name" value="TPP_POX"/>
    <property type="match status" value="1"/>
</dbReference>
<dbReference type="Gene3D" id="3.40.50.970">
    <property type="match status" value="2"/>
</dbReference>
<dbReference type="PANTHER" id="PTHR42981">
    <property type="entry name" value="PYRUVATE DEHYDROGENASE [UBIQUINONE]"/>
    <property type="match status" value="1"/>
</dbReference>
<dbReference type="SUPFAM" id="SSF52518">
    <property type="entry name" value="Thiamin diphosphate-binding fold (THDP-binding)"/>
    <property type="match status" value="2"/>
</dbReference>
<name>A0ABT1K8R1_9ACTN</name>
<organism evidence="7 8">
    <name type="scientific">Nonomuraea roseoviolacea subsp. carminata</name>
    <dbReference type="NCBI Taxonomy" id="160689"/>
    <lineage>
        <taxon>Bacteria</taxon>
        <taxon>Bacillati</taxon>
        <taxon>Actinomycetota</taxon>
        <taxon>Actinomycetes</taxon>
        <taxon>Streptosporangiales</taxon>
        <taxon>Streptosporangiaceae</taxon>
        <taxon>Nonomuraea</taxon>
    </lineage>
</organism>
<dbReference type="InterPro" id="IPR047212">
    <property type="entry name" value="TPP_POXB-like"/>
</dbReference>
<dbReference type="Pfam" id="PF02776">
    <property type="entry name" value="TPP_enzyme_N"/>
    <property type="match status" value="1"/>
</dbReference>
<evidence type="ECO:0000259" key="5">
    <source>
        <dbReference type="Pfam" id="PF02775"/>
    </source>
</evidence>
<dbReference type="Proteomes" id="UP001320766">
    <property type="component" value="Unassembled WGS sequence"/>
</dbReference>
<evidence type="ECO:0000313" key="8">
    <source>
        <dbReference type="Proteomes" id="UP001320766"/>
    </source>
</evidence>
<dbReference type="InterPro" id="IPR029035">
    <property type="entry name" value="DHS-like_NAD/FAD-binding_dom"/>
</dbReference>
<keyword evidence="7" id="KW-0670">Pyruvate</keyword>
<feature type="domain" description="Thiamine pyrophosphate enzyme central" evidence="4">
    <location>
        <begin position="201"/>
        <end position="331"/>
    </location>
</feature>
<evidence type="ECO:0000259" key="4">
    <source>
        <dbReference type="Pfam" id="PF00205"/>
    </source>
</evidence>
<feature type="domain" description="Thiamine pyrophosphate enzyme N-terminal TPP-binding" evidence="6">
    <location>
        <begin position="6"/>
        <end position="116"/>
    </location>
</feature>
<dbReference type="InterPro" id="IPR012001">
    <property type="entry name" value="Thiamin_PyroP_enz_TPP-bd_dom"/>
</dbReference>
<dbReference type="InterPro" id="IPR029061">
    <property type="entry name" value="THDP-binding"/>
</dbReference>
<evidence type="ECO:0000259" key="6">
    <source>
        <dbReference type="Pfam" id="PF02776"/>
    </source>
</evidence>
<reference evidence="7 8" key="1">
    <citation type="submission" date="2022-06" db="EMBL/GenBank/DDBJ databases">
        <title>Sequencing the genomes of 1000 actinobacteria strains.</title>
        <authorList>
            <person name="Klenk H.-P."/>
        </authorList>
    </citation>
    <scope>NUCLEOTIDE SEQUENCE [LARGE SCALE GENOMIC DNA]</scope>
    <source>
        <strain evidence="7 8">DSM 44170</strain>
    </source>
</reference>
<dbReference type="Gene3D" id="3.40.50.1220">
    <property type="entry name" value="TPP-binding domain"/>
    <property type="match status" value="1"/>
</dbReference>
<keyword evidence="2 3" id="KW-0786">Thiamine pyrophosphate</keyword>
<dbReference type="EC" id="1.2.5.1" evidence="7"/>
<evidence type="ECO:0000256" key="3">
    <source>
        <dbReference type="RuleBase" id="RU362132"/>
    </source>
</evidence>
<evidence type="ECO:0000256" key="1">
    <source>
        <dbReference type="ARBA" id="ARBA00007812"/>
    </source>
</evidence>
<dbReference type="InterPro" id="IPR012000">
    <property type="entry name" value="Thiamin_PyroP_enz_cen_dom"/>
</dbReference>
<comment type="similarity">
    <text evidence="1 3">Belongs to the TPP enzyme family.</text>
</comment>
<dbReference type="PANTHER" id="PTHR42981:SF2">
    <property type="entry name" value="PYRUVATE DEHYDROGENASE [UBIQUINONE]"/>
    <property type="match status" value="1"/>
</dbReference>
<dbReference type="GO" id="GO:0047112">
    <property type="term" value="F:pyruvate oxidase activity"/>
    <property type="evidence" value="ECO:0007669"/>
    <property type="project" value="UniProtKB-EC"/>
</dbReference>
<comment type="caution">
    <text evidence="7">The sequence shown here is derived from an EMBL/GenBank/DDBJ whole genome shotgun (WGS) entry which is preliminary data.</text>
</comment>
<protein>
    <submittedName>
        <fullName evidence="7">Pyruvate dehydrogenase (Quinone)/pyruvate oxidase</fullName>
        <ecNumber evidence="7">1.2.3.3</ecNumber>
        <ecNumber evidence="7">1.2.5.1</ecNumber>
    </submittedName>
</protein>
<dbReference type="InterPro" id="IPR011766">
    <property type="entry name" value="TPP_enzyme_TPP-bd"/>
</dbReference>
<dbReference type="CDD" id="cd07039">
    <property type="entry name" value="TPP_PYR_POX"/>
    <property type="match status" value="1"/>
</dbReference>
<dbReference type="InterPro" id="IPR047210">
    <property type="entry name" value="TPP_PYR_POXB-like"/>
</dbReference>
<dbReference type="Pfam" id="PF02775">
    <property type="entry name" value="TPP_enzyme_C"/>
    <property type="match status" value="1"/>
</dbReference>